<evidence type="ECO:0000313" key="5">
    <source>
        <dbReference type="EMBL" id="ATG51920.1"/>
    </source>
</evidence>
<keyword evidence="6" id="KW-1185">Reference proteome</keyword>
<dbReference type="InterPro" id="IPR050490">
    <property type="entry name" value="Bact_solute-bd_prot1"/>
</dbReference>
<dbReference type="Gene3D" id="3.40.190.10">
    <property type="entry name" value="Periplasmic binding protein-like II"/>
    <property type="match status" value="1"/>
</dbReference>
<organism evidence="5 6">
    <name type="scientific">Brachybacterium vulturis</name>
    <dbReference type="NCBI Taxonomy" id="2017484"/>
    <lineage>
        <taxon>Bacteria</taxon>
        <taxon>Bacillati</taxon>
        <taxon>Actinomycetota</taxon>
        <taxon>Actinomycetes</taxon>
        <taxon>Micrococcales</taxon>
        <taxon>Dermabacteraceae</taxon>
        <taxon>Brachybacterium</taxon>
    </lineage>
</organism>
<dbReference type="InterPro" id="IPR006059">
    <property type="entry name" value="SBP"/>
</dbReference>
<dbReference type="SUPFAM" id="SSF53850">
    <property type="entry name" value="Periplasmic binding protein-like II"/>
    <property type="match status" value="1"/>
</dbReference>
<reference evidence="6" key="1">
    <citation type="submission" date="2017-09" db="EMBL/GenBank/DDBJ databases">
        <title>Brachybacterium sp. VM2412.</title>
        <authorList>
            <person name="Tak E.J."/>
            <person name="Bae J.-W."/>
        </authorList>
    </citation>
    <scope>NUCLEOTIDE SEQUENCE [LARGE SCALE GENOMIC DNA]</scope>
    <source>
        <strain evidence="6">VM2412</strain>
    </source>
</reference>
<accession>A0A291GPA6</accession>
<dbReference type="Pfam" id="PF01547">
    <property type="entry name" value="SBP_bac_1"/>
    <property type="match status" value="1"/>
</dbReference>
<dbReference type="AlphaFoldDB" id="A0A291GPA6"/>
<comment type="subcellular location">
    <subcellularLocation>
        <location evidence="1">Cell envelope</location>
    </subcellularLocation>
</comment>
<keyword evidence="4" id="KW-0732">Signal</keyword>
<sequence length="449" mass="48339">MNHGAMMPPTRGRTLMRSLTRRSLLGLTTAAAVSGLAACGGSSSTPGGSDTTYSAAPEDLTAELRYAIWDKAQEPAMQKIVDGFTTKFPNITVSIDVSEFGSYWTKIQTEASSDSLPDVFWMNPPNFQLYAQNEILMPLTSMVDGGALAKENYTPAVWDLYRLDDVQYGVPKDNDAMAIWFNKKLLKEYGVDEPAEGWTWEDLRASAEAVVSGSGGDVYGFSGPVNSAGNHSWYNSVHQAGGYILNEDHTACGYDQPGTVEGVTFWRDLLADGLSPSIKQLTDTSFDDWFSSGKLAMAAGGTWQTQPFLEALGDDLGVISWAAGSAGNQVCVSGLSNVMPAVSKNPQASMAFLEYLGGEEAAIAQAESGVVIPAFNGAADPFYDSIETLDLRVFEDAIAQGFSNPATKNTKEWQSVELEMLLPVFTGEAEVESTCEELFTTINNLLAKE</sequence>
<dbReference type="PANTHER" id="PTHR43649:SF31">
    <property type="entry name" value="SN-GLYCEROL-3-PHOSPHATE-BINDING PERIPLASMIC PROTEIN UGPB"/>
    <property type="match status" value="1"/>
</dbReference>
<comment type="similarity">
    <text evidence="2">Belongs to the bacterial solute-binding protein 1 family.</text>
</comment>
<dbReference type="CDD" id="cd13585">
    <property type="entry name" value="PBP2_TMBP_like"/>
    <property type="match status" value="1"/>
</dbReference>
<evidence type="ECO:0000313" key="6">
    <source>
        <dbReference type="Proteomes" id="UP000218165"/>
    </source>
</evidence>
<dbReference type="Proteomes" id="UP000218165">
    <property type="component" value="Chromosome"/>
</dbReference>
<dbReference type="EMBL" id="CP023563">
    <property type="protein sequence ID" value="ATG51920.1"/>
    <property type="molecule type" value="Genomic_DNA"/>
</dbReference>
<keyword evidence="3" id="KW-0813">Transport</keyword>
<dbReference type="InterPro" id="IPR006311">
    <property type="entry name" value="TAT_signal"/>
</dbReference>
<dbReference type="GO" id="GO:0030313">
    <property type="term" value="C:cell envelope"/>
    <property type="evidence" value="ECO:0007669"/>
    <property type="project" value="UniProtKB-SubCell"/>
</dbReference>
<gene>
    <name evidence="5" type="ORF">CFK38_10625</name>
</gene>
<evidence type="ECO:0000256" key="3">
    <source>
        <dbReference type="ARBA" id="ARBA00022448"/>
    </source>
</evidence>
<protein>
    <submittedName>
        <fullName evidence="5">ABC transporter substrate-binding protein</fullName>
    </submittedName>
</protein>
<name>A0A291GPA6_9MICO</name>
<dbReference type="PROSITE" id="PS51318">
    <property type="entry name" value="TAT"/>
    <property type="match status" value="1"/>
</dbReference>
<evidence type="ECO:0000256" key="4">
    <source>
        <dbReference type="ARBA" id="ARBA00022729"/>
    </source>
</evidence>
<evidence type="ECO:0000256" key="1">
    <source>
        <dbReference type="ARBA" id="ARBA00004196"/>
    </source>
</evidence>
<proteinExistence type="inferred from homology"/>
<evidence type="ECO:0000256" key="2">
    <source>
        <dbReference type="ARBA" id="ARBA00008520"/>
    </source>
</evidence>
<dbReference type="KEGG" id="brz:CFK38_10625"/>
<dbReference type="PANTHER" id="PTHR43649">
    <property type="entry name" value="ARABINOSE-BINDING PROTEIN-RELATED"/>
    <property type="match status" value="1"/>
</dbReference>